<keyword evidence="1" id="KW-0456">Lyase</keyword>
<dbReference type="InterPro" id="IPR005486">
    <property type="entry name" value="Glucokinase_regulatory_CS"/>
</dbReference>
<dbReference type="Gene3D" id="3.40.50.10490">
    <property type="entry name" value="Glucose-6-phosphate isomerase like protein, domain 1"/>
    <property type="match status" value="1"/>
</dbReference>
<evidence type="ECO:0000256" key="2">
    <source>
        <dbReference type="ARBA" id="ARBA00023277"/>
    </source>
</evidence>
<protein>
    <submittedName>
        <fullName evidence="4">Related to N-acetylmuramic acid 6-phosphate etherase</fullName>
    </submittedName>
</protein>
<dbReference type="Gene3D" id="1.10.8.1080">
    <property type="match status" value="1"/>
</dbReference>
<accession>A0AAE8N8P2</accession>
<dbReference type="NCBIfam" id="TIGR00274">
    <property type="entry name" value="N-acetylmuramic acid 6-phosphate etherase"/>
    <property type="match status" value="1"/>
</dbReference>
<evidence type="ECO:0000256" key="1">
    <source>
        <dbReference type="ARBA" id="ARBA00023239"/>
    </source>
</evidence>
<dbReference type="InterPro" id="IPR001347">
    <property type="entry name" value="SIS_dom"/>
</dbReference>
<gene>
    <name evidence="4" type="ORF">DNG_09664</name>
</gene>
<dbReference type="GO" id="GO:0004857">
    <property type="term" value="F:enzyme inhibitor activity"/>
    <property type="evidence" value="ECO:0007669"/>
    <property type="project" value="TreeGrafter"/>
</dbReference>
<evidence type="ECO:0000313" key="5">
    <source>
        <dbReference type="Proteomes" id="UP001187682"/>
    </source>
</evidence>
<dbReference type="Pfam" id="PF22645">
    <property type="entry name" value="GKRP_SIS_N"/>
    <property type="match status" value="1"/>
</dbReference>
<keyword evidence="5" id="KW-1185">Reference proteome</keyword>
<dbReference type="GO" id="GO:0009750">
    <property type="term" value="P:response to fructose"/>
    <property type="evidence" value="ECO:0007669"/>
    <property type="project" value="TreeGrafter"/>
</dbReference>
<dbReference type="InterPro" id="IPR005488">
    <property type="entry name" value="Etherase_MurQ"/>
</dbReference>
<dbReference type="FunFam" id="3.40.50.10490:FF:000014">
    <property type="entry name" value="N-acetylmuramic acid 6-phosphate etherase"/>
    <property type="match status" value="1"/>
</dbReference>
<dbReference type="InterPro" id="IPR046348">
    <property type="entry name" value="SIS_dom_sf"/>
</dbReference>
<dbReference type="GO" id="GO:0070095">
    <property type="term" value="F:fructose-6-phosphate binding"/>
    <property type="evidence" value="ECO:0007669"/>
    <property type="project" value="TreeGrafter"/>
</dbReference>
<dbReference type="AlphaFoldDB" id="A0AAE8N8P2"/>
<dbReference type="GO" id="GO:0030246">
    <property type="term" value="F:carbohydrate binding"/>
    <property type="evidence" value="ECO:0007669"/>
    <property type="project" value="TreeGrafter"/>
</dbReference>
<dbReference type="PANTHER" id="PTHR10088">
    <property type="entry name" value="GLUCOKINASE REGULATORY PROTEIN"/>
    <property type="match status" value="1"/>
</dbReference>
<organism evidence="4 5">
    <name type="scientific">Cephalotrichum gorgonifer</name>
    <dbReference type="NCBI Taxonomy" id="2041049"/>
    <lineage>
        <taxon>Eukaryota</taxon>
        <taxon>Fungi</taxon>
        <taxon>Dikarya</taxon>
        <taxon>Ascomycota</taxon>
        <taxon>Pezizomycotina</taxon>
        <taxon>Sordariomycetes</taxon>
        <taxon>Hypocreomycetidae</taxon>
        <taxon>Microascales</taxon>
        <taxon>Microascaceae</taxon>
        <taxon>Cephalotrichum</taxon>
    </lineage>
</organism>
<dbReference type="Proteomes" id="UP001187682">
    <property type="component" value="Unassembled WGS sequence"/>
</dbReference>
<evidence type="ECO:0000259" key="3">
    <source>
        <dbReference type="PROSITE" id="PS51464"/>
    </source>
</evidence>
<dbReference type="InterPro" id="IPR040190">
    <property type="entry name" value="MURQ/GCKR"/>
</dbReference>
<dbReference type="PANTHER" id="PTHR10088:SF4">
    <property type="entry name" value="GLUCOKINASE REGULATORY PROTEIN"/>
    <property type="match status" value="1"/>
</dbReference>
<reference evidence="4" key="1">
    <citation type="submission" date="2018-03" db="EMBL/GenBank/DDBJ databases">
        <authorList>
            <person name="Guldener U."/>
        </authorList>
    </citation>
    <scope>NUCLEOTIDE SEQUENCE</scope>
</reference>
<dbReference type="GO" id="GO:0005654">
    <property type="term" value="C:nucleoplasm"/>
    <property type="evidence" value="ECO:0007669"/>
    <property type="project" value="TreeGrafter"/>
</dbReference>
<dbReference type="GO" id="GO:0016835">
    <property type="term" value="F:carbon-oxygen lyase activity"/>
    <property type="evidence" value="ECO:0007669"/>
    <property type="project" value="InterPro"/>
</dbReference>
<dbReference type="PROSITE" id="PS01272">
    <property type="entry name" value="GCKR"/>
    <property type="match status" value="1"/>
</dbReference>
<dbReference type="GO" id="GO:0042593">
    <property type="term" value="P:glucose homeostasis"/>
    <property type="evidence" value="ECO:0007669"/>
    <property type="project" value="TreeGrafter"/>
</dbReference>
<dbReference type="GO" id="GO:0019899">
    <property type="term" value="F:enzyme binding"/>
    <property type="evidence" value="ECO:0007669"/>
    <property type="project" value="TreeGrafter"/>
</dbReference>
<evidence type="ECO:0000313" key="4">
    <source>
        <dbReference type="EMBL" id="SPO06970.1"/>
    </source>
</evidence>
<dbReference type="GO" id="GO:0005829">
    <property type="term" value="C:cytosol"/>
    <property type="evidence" value="ECO:0007669"/>
    <property type="project" value="TreeGrafter"/>
</dbReference>
<name>A0AAE8N8P2_9PEZI</name>
<dbReference type="CDD" id="cd05007">
    <property type="entry name" value="SIS_Etherase"/>
    <property type="match status" value="1"/>
</dbReference>
<dbReference type="HAMAP" id="MF_00068">
    <property type="entry name" value="MurQ"/>
    <property type="match status" value="1"/>
</dbReference>
<sequence>MTILSVGEASPAVQGTNEVVAKQTNCALSLGDLQTEQKNDKTATIDSISSLDLCRIINEEDATVAQAVETCLPLVADAIDIIVPRLLAGGRVIYTGAGTSGRLGILDASEIPPTFSAPPGQFLGLIAGGDYAIRNAVEGAEDSEDQGAADLSKLTPALGKNDTLIGIAASGRTPYVLGGLKYARSVGSATVGVACVRPSAFRTFCDVLIECVTGAEVVTGSTRLKAGTATKMILNMISTGSQIRLGKTYGNLMVDLKISNEKLRDRARRVVRMAVPSSSVIDVTQDDVLDTVLAQCEDNVKLSILVATIGCSPEEGRSQLEAASGLLGAALNGN</sequence>
<dbReference type="GO" id="GO:0046348">
    <property type="term" value="P:amino sugar catabolic process"/>
    <property type="evidence" value="ECO:0007669"/>
    <property type="project" value="InterPro"/>
</dbReference>
<dbReference type="PROSITE" id="PS51464">
    <property type="entry name" value="SIS"/>
    <property type="match status" value="1"/>
</dbReference>
<dbReference type="SUPFAM" id="SSF53697">
    <property type="entry name" value="SIS domain"/>
    <property type="match status" value="1"/>
</dbReference>
<comment type="caution">
    <text evidence="4">The sequence shown here is derived from an EMBL/GenBank/DDBJ whole genome shotgun (WGS) entry which is preliminary data.</text>
</comment>
<dbReference type="NCBIfam" id="NF009222">
    <property type="entry name" value="PRK12570.1"/>
    <property type="match status" value="1"/>
</dbReference>
<proteinExistence type="inferred from homology"/>
<feature type="domain" description="SIS" evidence="3">
    <location>
        <begin position="82"/>
        <end position="247"/>
    </location>
</feature>
<dbReference type="EMBL" id="ONZQ02000018">
    <property type="protein sequence ID" value="SPO06970.1"/>
    <property type="molecule type" value="Genomic_DNA"/>
</dbReference>
<keyword evidence="2" id="KW-0119">Carbohydrate metabolism</keyword>
<dbReference type="NCBIfam" id="NF003915">
    <property type="entry name" value="PRK05441.1"/>
    <property type="match status" value="1"/>
</dbReference>